<evidence type="ECO:0000313" key="10">
    <source>
        <dbReference type="EMBL" id="OLP94431.1"/>
    </source>
</evidence>
<keyword evidence="6" id="KW-0406">Ion transport</keyword>
<keyword evidence="11" id="KW-1185">Reference proteome</keyword>
<accession>A0A1Q9DGX3</accession>
<dbReference type="Proteomes" id="UP000186817">
    <property type="component" value="Unassembled WGS sequence"/>
</dbReference>
<evidence type="ECO:0000256" key="8">
    <source>
        <dbReference type="SAM" id="MobiDB-lite"/>
    </source>
</evidence>
<name>A0A1Q9DGX3_SYMMI</name>
<keyword evidence="4 9" id="KW-0812">Transmembrane</keyword>
<sequence>MQSACTTCSRYALEADLKDSSLDSIVVRLGRLLGRSETFLRLQKPLSSLNYIAAAVLAYNLFLAPSGAPARLPEPLFGLCSLGLGLLILSRVSSATERFSTARSLWADVVSTIRNLSRQAHLWAGRDEFMKFSRWLPALPAAMVCHLRGAEPELAAMLRASRGSRALQAADSSLSDGEIEEVIGRPEGMSSPRYVYLRIMALSTELQVPELQKTALENELSRLSAALTVCERSSEEVRQQYTKQTARLLFLWLALLPFALPSQLGVGAVFSHQLIAFGLLGIEDVGIQLEEPFKVLPLEGPCAKLAAECQALRVSWRRMQRGSEDEKAHLRLGDGSQDKLKPNGDQEVIRL</sequence>
<feature type="transmembrane region" description="Helical" evidence="9">
    <location>
        <begin position="49"/>
        <end position="70"/>
    </location>
</feature>
<dbReference type="Pfam" id="PF25539">
    <property type="entry name" value="Bestrophin_2"/>
    <property type="match status" value="1"/>
</dbReference>
<keyword evidence="2" id="KW-0813">Transport</keyword>
<reference evidence="10 11" key="1">
    <citation type="submission" date="2016-02" db="EMBL/GenBank/DDBJ databases">
        <title>Genome analysis of coral dinoflagellate symbionts highlights evolutionary adaptations to a symbiotic lifestyle.</title>
        <authorList>
            <person name="Aranda M."/>
            <person name="Li Y."/>
            <person name="Liew Y.J."/>
            <person name="Baumgarten S."/>
            <person name="Simakov O."/>
            <person name="Wilson M."/>
            <person name="Piel J."/>
            <person name="Ashoor H."/>
            <person name="Bougouffa S."/>
            <person name="Bajic V.B."/>
            <person name="Ryu T."/>
            <person name="Ravasi T."/>
            <person name="Bayer T."/>
            <person name="Micklem G."/>
            <person name="Kim H."/>
            <person name="Bhak J."/>
            <person name="Lajeunesse T.C."/>
            <person name="Voolstra C.R."/>
        </authorList>
    </citation>
    <scope>NUCLEOTIDE SEQUENCE [LARGE SCALE GENOMIC DNA]</scope>
    <source>
        <strain evidence="10 11">CCMP2467</strain>
    </source>
</reference>
<keyword evidence="7 9" id="KW-0472">Membrane</keyword>
<evidence type="ECO:0000256" key="2">
    <source>
        <dbReference type="ARBA" id="ARBA00022448"/>
    </source>
</evidence>
<evidence type="ECO:0000256" key="9">
    <source>
        <dbReference type="SAM" id="Phobius"/>
    </source>
</evidence>
<protein>
    <submittedName>
        <fullName evidence="10">UPF0187 protein</fullName>
    </submittedName>
</protein>
<evidence type="ECO:0000256" key="4">
    <source>
        <dbReference type="ARBA" id="ARBA00022692"/>
    </source>
</evidence>
<feature type="region of interest" description="Disordered" evidence="8">
    <location>
        <begin position="327"/>
        <end position="351"/>
    </location>
</feature>
<dbReference type="GO" id="GO:0005254">
    <property type="term" value="F:chloride channel activity"/>
    <property type="evidence" value="ECO:0007669"/>
    <property type="project" value="InterPro"/>
</dbReference>
<dbReference type="PANTHER" id="PTHR33281">
    <property type="entry name" value="UPF0187 PROTEIN YNEE"/>
    <property type="match status" value="1"/>
</dbReference>
<organism evidence="10 11">
    <name type="scientific">Symbiodinium microadriaticum</name>
    <name type="common">Dinoflagellate</name>
    <name type="synonym">Zooxanthella microadriatica</name>
    <dbReference type="NCBI Taxonomy" id="2951"/>
    <lineage>
        <taxon>Eukaryota</taxon>
        <taxon>Sar</taxon>
        <taxon>Alveolata</taxon>
        <taxon>Dinophyceae</taxon>
        <taxon>Suessiales</taxon>
        <taxon>Symbiodiniaceae</taxon>
        <taxon>Symbiodinium</taxon>
    </lineage>
</organism>
<dbReference type="OrthoDB" id="1368at2759"/>
<evidence type="ECO:0000256" key="3">
    <source>
        <dbReference type="ARBA" id="ARBA00022475"/>
    </source>
</evidence>
<comment type="caution">
    <text evidence="10">The sequence shown here is derived from an EMBL/GenBank/DDBJ whole genome shotgun (WGS) entry which is preliminary data.</text>
</comment>
<evidence type="ECO:0000313" key="11">
    <source>
        <dbReference type="Proteomes" id="UP000186817"/>
    </source>
</evidence>
<feature type="transmembrane region" description="Helical" evidence="9">
    <location>
        <begin position="76"/>
        <end position="94"/>
    </location>
</feature>
<dbReference type="AlphaFoldDB" id="A0A1Q9DGX3"/>
<comment type="subcellular location">
    <subcellularLocation>
        <location evidence="1">Cell membrane</location>
        <topology evidence="1">Multi-pass membrane protein</topology>
    </subcellularLocation>
</comment>
<proteinExistence type="predicted"/>
<keyword evidence="5 9" id="KW-1133">Transmembrane helix</keyword>
<dbReference type="PANTHER" id="PTHR33281:SF19">
    <property type="entry name" value="VOLTAGE-DEPENDENT ANION CHANNEL-FORMING PROTEIN YNEE"/>
    <property type="match status" value="1"/>
</dbReference>
<evidence type="ECO:0000256" key="6">
    <source>
        <dbReference type="ARBA" id="ARBA00023065"/>
    </source>
</evidence>
<keyword evidence="3" id="KW-1003">Cell membrane</keyword>
<evidence type="ECO:0000256" key="5">
    <source>
        <dbReference type="ARBA" id="ARBA00022989"/>
    </source>
</evidence>
<feature type="transmembrane region" description="Helical" evidence="9">
    <location>
        <begin position="248"/>
        <end position="270"/>
    </location>
</feature>
<evidence type="ECO:0000256" key="7">
    <source>
        <dbReference type="ARBA" id="ARBA00023136"/>
    </source>
</evidence>
<dbReference type="GO" id="GO:0005886">
    <property type="term" value="C:plasma membrane"/>
    <property type="evidence" value="ECO:0007669"/>
    <property type="project" value="UniProtKB-SubCell"/>
</dbReference>
<dbReference type="EMBL" id="LSRX01000542">
    <property type="protein sequence ID" value="OLP94431.1"/>
    <property type="molecule type" value="Genomic_DNA"/>
</dbReference>
<gene>
    <name evidence="10" type="ORF">AK812_SmicGene23556</name>
</gene>
<dbReference type="InterPro" id="IPR044669">
    <property type="entry name" value="YneE/VCCN1/2-like"/>
</dbReference>
<evidence type="ECO:0000256" key="1">
    <source>
        <dbReference type="ARBA" id="ARBA00004651"/>
    </source>
</evidence>